<dbReference type="KEGG" id="vqi:CCZ37_07430"/>
<keyword evidence="2" id="KW-1185">Reference proteome</keyword>
<dbReference type="RefSeq" id="WP_094500190.1">
    <property type="nucleotide sequence ID" value="NZ_CAWNHI010000001.1"/>
</dbReference>
<accession>A0A223MXY9</accession>
<organism evidence="1 2">
    <name type="scientific">Vibrio qinghaiensis</name>
    <dbReference type="NCBI Taxonomy" id="2025808"/>
    <lineage>
        <taxon>Bacteria</taxon>
        <taxon>Pseudomonadati</taxon>
        <taxon>Pseudomonadota</taxon>
        <taxon>Gammaproteobacteria</taxon>
        <taxon>Vibrionales</taxon>
        <taxon>Vibrionaceae</taxon>
        <taxon>Vibrio</taxon>
    </lineage>
</organism>
<reference evidence="1 2" key="1">
    <citation type="submission" date="2017-08" db="EMBL/GenBank/DDBJ databases">
        <title>The Vibrio qinghaiensis sp.-Q67 is a luminous bacteria isolated firstly from Qinghai lake, Qinghai province, China, which has been proved to be very sensitive to detect environmental and food pollutants. Therefore, complete genome analysis of V. qinghaiensis sp.-Q67 highlights the potential application of this strain on detection of hazards in the contaminated environments.</title>
        <authorList>
            <person name="Gong L."/>
        </authorList>
    </citation>
    <scope>NUCLEOTIDE SEQUENCE [LARGE SCALE GENOMIC DNA]</scope>
    <source>
        <strain evidence="1 2">Q67</strain>
    </source>
</reference>
<dbReference type="PROSITE" id="PS51257">
    <property type="entry name" value="PROKAR_LIPOPROTEIN"/>
    <property type="match status" value="1"/>
</dbReference>
<evidence type="ECO:0000313" key="1">
    <source>
        <dbReference type="EMBL" id="ASU22431.1"/>
    </source>
</evidence>
<protein>
    <submittedName>
        <fullName evidence="1">Type III secretion protein</fullName>
    </submittedName>
</protein>
<evidence type="ECO:0000313" key="2">
    <source>
        <dbReference type="Proteomes" id="UP000215148"/>
    </source>
</evidence>
<dbReference type="AlphaFoldDB" id="A0A223MXY9"/>
<sequence length="181" mass="20620">MKIFYPLLLLFLFGCGDQGSTQIASFESADVANKVVVMLSHYQVQATLSTQKENFLVFVDQSQEGKARGLLTKFNFYFQREDLNDLLESKFASLSKLETVKSNLLQSREIFNKLSVIPNVMRASVVVSGDVNKQISVLIMSFQELEQENKNNIEHFLKGLISEKDKLTISYFVQNFSNENI</sequence>
<name>A0A223MXY9_9VIBR</name>
<dbReference type="Proteomes" id="UP000215148">
    <property type="component" value="Chromosome 1"/>
</dbReference>
<dbReference type="EMBL" id="CP022741">
    <property type="protein sequence ID" value="ASU22431.1"/>
    <property type="molecule type" value="Genomic_DNA"/>
</dbReference>
<gene>
    <name evidence="1" type="ORF">CCZ37_07430</name>
</gene>
<proteinExistence type="predicted"/>